<reference evidence="1" key="1">
    <citation type="submission" date="2014-09" db="EMBL/GenBank/DDBJ databases">
        <authorList>
            <person name="Magalhaes I.L.F."/>
            <person name="Oliveira U."/>
            <person name="Santos F.R."/>
            <person name="Vidigal T.H.D.A."/>
            <person name="Brescovit A.D."/>
            <person name="Santos A.J."/>
        </authorList>
    </citation>
    <scope>NUCLEOTIDE SEQUENCE</scope>
    <source>
        <tissue evidence="1">Shoot tissue taken approximately 20 cm above the soil surface</tissue>
    </source>
</reference>
<dbReference type="EMBL" id="GBRH01209935">
    <property type="protein sequence ID" value="JAD87960.1"/>
    <property type="molecule type" value="Transcribed_RNA"/>
</dbReference>
<accession>A0A0A9DQL7</accession>
<sequence>MTRLCRSSCRFFRHFLLQGADEVAIPVHVVDTTCCWPELGTPKPCCREGSVLPGVGLGPCVAHQELGWVRSTLHKHNKITCEHQ</sequence>
<evidence type="ECO:0000313" key="1">
    <source>
        <dbReference type="EMBL" id="JAD87960.1"/>
    </source>
</evidence>
<name>A0A0A9DQL7_ARUDO</name>
<proteinExistence type="predicted"/>
<protein>
    <submittedName>
        <fullName evidence="1">Uncharacterized protein</fullName>
    </submittedName>
</protein>
<organism evidence="1">
    <name type="scientific">Arundo donax</name>
    <name type="common">Giant reed</name>
    <name type="synonym">Donax arundinaceus</name>
    <dbReference type="NCBI Taxonomy" id="35708"/>
    <lineage>
        <taxon>Eukaryota</taxon>
        <taxon>Viridiplantae</taxon>
        <taxon>Streptophyta</taxon>
        <taxon>Embryophyta</taxon>
        <taxon>Tracheophyta</taxon>
        <taxon>Spermatophyta</taxon>
        <taxon>Magnoliopsida</taxon>
        <taxon>Liliopsida</taxon>
        <taxon>Poales</taxon>
        <taxon>Poaceae</taxon>
        <taxon>PACMAD clade</taxon>
        <taxon>Arundinoideae</taxon>
        <taxon>Arundineae</taxon>
        <taxon>Arundo</taxon>
    </lineage>
</organism>
<reference evidence="1" key="2">
    <citation type="journal article" date="2015" name="Data Brief">
        <title>Shoot transcriptome of the giant reed, Arundo donax.</title>
        <authorList>
            <person name="Barrero R.A."/>
            <person name="Guerrero F.D."/>
            <person name="Moolhuijzen P."/>
            <person name="Goolsby J.A."/>
            <person name="Tidwell J."/>
            <person name="Bellgard S.E."/>
            <person name="Bellgard M.I."/>
        </authorList>
    </citation>
    <scope>NUCLEOTIDE SEQUENCE</scope>
    <source>
        <tissue evidence="1">Shoot tissue taken approximately 20 cm above the soil surface</tissue>
    </source>
</reference>
<dbReference type="AlphaFoldDB" id="A0A0A9DQL7"/>